<dbReference type="Pfam" id="PF10407">
    <property type="entry name" value="Cytokin_check_N"/>
    <property type="match status" value="1"/>
</dbReference>
<keyword evidence="3" id="KW-1185">Reference proteome</keyword>
<evidence type="ECO:0000313" key="2">
    <source>
        <dbReference type="EMBL" id="KAJ5078980.1"/>
    </source>
</evidence>
<protein>
    <recommendedName>
        <fullName evidence="1">Nucleolar protein Dnt1-like N-terminal domain-containing protein</fullName>
    </recommendedName>
</protein>
<comment type="caution">
    <text evidence="2">The sequence shown here is derived from an EMBL/GenBank/DDBJ whole genome shotgun (WGS) entry which is preliminary data.</text>
</comment>
<dbReference type="Proteomes" id="UP001149090">
    <property type="component" value="Unassembled WGS sequence"/>
</dbReference>
<evidence type="ECO:0000259" key="1">
    <source>
        <dbReference type="Pfam" id="PF10407"/>
    </source>
</evidence>
<accession>A0A9Q0LX87</accession>
<reference evidence="2" key="1">
    <citation type="submission" date="2022-10" db="EMBL/GenBank/DDBJ databases">
        <title>Novel sulphate-reducing endosymbionts in the free-living metamonad Anaeramoeba.</title>
        <authorList>
            <person name="Jerlstrom-Hultqvist J."/>
            <person name="Cepicka I."/>
            <person name="Gallot-Lavallee L."/>
            <person name="Salas-Leiva D."/>
            <person name="Curtis B.A."/>
            <person name="Zahonova K."/>
            <person name="Pipaliya S."/>
            <person name="Dacks J."/>
            <person name="Roger A.J."/>
        </authorList>
    </citation>
    <scope>NUCLEOTIDE SEQUENCE</scope>
    <source>
        <strain evidence="2">BMAN</strain>
    </source>
</reference>
<evidence type="ECO:0000313" key="3">
    <source>
        <dbReference type="Proteomes" id="UP001149090"/>
    </source>
</evidence>
<name>A0A9Q0LX87_ANAIG</name>
<gene>
    <name evidence="2" type="ORF">M0811_04703</name>
</gene>
<dbReference type="InterPro" id="IPR018844">
    <property type="entry name" value="Dnt1-like_N"/>
</dbReference>
<feature type="domain" description="Nucleolar protein Dnt1-like N-terminal" evidence="1">
    <location>
        <begin position="14"/>
        <end position="76"/>
    </location>
</feature>
<dbReference type="EMBL" id="JAPDFW010000044">
    <property type="protein sequence ID" value="KAJ5078980.1"/>
    <property type="molecule type" value="Genomic_DNA"/>
</dbReference>
<proteinExistence type="predicted"/>
<dbReference type="AlphaFoldDB" id="A0A9Q0LX87"/>
<sequence>MSKFRLIIKGIENKKFLIIVEKETTIQNLSKEIEKVYSSLYHKNISVLQIKNKNGFEIVPIYQANQVLKDQDEISVNYILNKKKNSFEDQNEFKKNEKIPKENIEENQVSQILQQKIQNKLEKEMKKKIENATKFKIYPKKTDILSQLNVFDEENFFEN</sequence>
<organism evidence="2 3">
    <name type="scientific">Anaeramoeba ignava</name>
    <name type="common">Anaerobic marine amoeba</name>
    <dbReference type="NCBI Taxonomy" id="1746090"/>
    <lineage>
        <taxon>Eukaryota</taxon>
        <taxon>Metamonada</taxon>
        <taxon>Anaeramoebidae</taxon>
        <taxon>Anaeramoeba</taxon>
    </lineage>
</organism>